<sequence>MSFPGGAGSYLLNEAFRRRKDPAVYAALITLTIDPAQAPAAAAALMNDILPKLTAAPGFVSGQWLEPVDGRGMSILTFENEERARAAAPLLGGSAPGVTIESVEFRRVALTAP</sequence>
<evidence type="ECO:0008006" key="3">
    <source>
        <dbReference type="Google" id="ProtNLM"/>
    </source>
</evidence>
<dbReference type="EMBL" id="JBJDQH010000105">
    <property type="protein sequence ID" value="MFK4273326.1"/>
    <property type="molecule type" value="Genomic_DNA"/>
</dbReference>
<dbReference type="SUPFAM" id="SSF54909">
    <property type="entry name" value="Dimeric alpha+beta barrel"/>
    <property type="match status" value="1"/>
</dbReference>
<comment type="caution">
    <text evidence="1">The sequence shown here is derived from an EMBL/GenBank/DDBJ whole genome shotgun (WGS) entry which is preliminary data.</text>
</comment>
<keyword evidence="2" id="KW-1185">Reference proteome</keyword>
<dbReference type="Proteomes" id="UP001620295">
    <property type="component" value="Unassembled WGS sequence"/>
</dbReference>
<accession>A0ABW8MA08</accession>
<organism evidence="1 2">
    <name type="scientific">Streptomyces milbemycinicus</name>
    <dbReference type="NCBI Taxonomy" id="476552"/>
    <lineage>
        <taxon>Bacteria</taxon>
        <taxon>Bacillati</taxon>
        <taxon>Actinomycetota</taxon>
        <taxon>Actinomycetes</taxon>
        <taxon>Kitasatosporales</taxon>
        <taxon>Streptomycetaceae</taxon>
        <taxon>Streptomyces</taxon>
    </lineage>
</organism>
<dbReference type="InterPro" id="IPR011008">
    <property type="entry name" value="Dimeric_a/b-barrel"/>
</dbReference>
<dbReference type="Gene3D" id="3.30.70.100">
    <property type="match status" value="1"/>
</dbReference>
<evidence type="ECO:0000313" key="1">
    <source>
        <dbReference type="EMBL" id="MFK4273326.1"/>
    </source>
</evidence>
<dbReference type="RefSeq" id="WP_389552581.1">
    <property type="nucleotide sequence ID" value="NZ_JBJDQH010000105.1"/>
</dbReference>
<protein>
    <recommendedName>
        <fullName evidence="3">ABM domain-containing protein</fullName>
    </recommendedName>
</protein>
<name>A0ABW8MA08_9ACTN</name>
<gene>
    <name evidence="1" type="ORF">ACI2L5_52085</name>
</gene>
<proteinExistence type="predicted"/>
<reference evidence="1 2" key="1">
    <citation type="submission" date="2024-11" db="EMBL/GenBank/DDBJ databases">
        <title>The Natural Products Discovery Center: Release of the First 8490 Sequenced Strains for Exploring Actinobacteria Biosynthetic Diversity.</title>
        <authorList>
            <person name="Kalkreuter E."/>
            <person name="Kautsar S.A."/>
            <person name="Yang D."/>
            <person name="Bader C.D."/>
            <person name="Teijaro C.N."/>
            <person name="Fluegel L."/>
            <person name="Davis C.M."/>
            <person name="Simpson J.R."/>
            <person name="Lauterbach L."/>
            <person name="Steele A.D."/>
            <person name="Gui C."/>
            <person name="Meng S."/>
            <person name="Li G."/>
            <person name="Viehrig K."/>
            <person name="Ye F."/>
            <person name="Su P."/>
            <person name="Kiefer A.F."/>
            <person name="Nichols A."/>
            <person name="Cepeda A.J."/>
            <person name="Yan W."/>
            <person name="Fan B."/>
            <person name="Jiang Y."/>
            <person name="Adhikari A."/>
            <person name="Zheng C.-J."/>
            <person name="Schuster L."/>
            <person name="Cowan T.M."/>
            <person name="Smanski M.J."/>
            <person name="Chevrette M.G."/>
            <person name="De Carvalho L.P.S."/>
            <person name="Shen B."/>
        </authorList>
    </citation>
    <scope>NUCLEOTIDE SEQUENCE [LARGE SCALE GENOMIC DNA]</scope>
    <source>
        <strain evidence="1 2">NPDC020863</strain>
    </source>
</reference>
<evidence type="ECO:0000313" key="2">
    <source>
        <dbReference type="Proteomes" id="UP001620295"/>
    </source>
</evidence>